<comment type="caution">
    <text evidence="2">The sequence shown here is derived from an EMBL/GenBank/DDBJ whole genome shotgun (WGS) entry which is preliminary data.</text>
</comment>
<reference evidence="2" key="1">
    <citation type="submission" date="2021-03" db="EMBL/GenBank/DDBJ databases">
        <authorList>
            <person name="Tagirdzhanova G."/>
        </authorList>
    </citation>
    <scope>NUCLEOTIDE SEQUENCE</scope>
</reference>
<dbReference type="Gene3D" id="3.40.50.720">
    <property type="entry name" value="NAD(P)-binding Rossmann-like Domain"/>
    <property type="match status" value="1"/>
</dbReference>
<sequence>MGHSACSFQMPTLPSLTGSIDTKEGLETCFVLSYYARVRLVYNLLPLLRQSPRPRVLSVLNGGKEKALHEQDIGLDQRWSPTAVINHTTTMTSLAFEHLAKENKEMTFLHSFPGLVRTDIFARLEPPESSGVVWRVTLAFIRGLVAILMLCVGMPVEECGERQAFLLTTDRYGPGAWRIDASSEQVITPGVLERYREEGWRERNWEHTMRVFDTALAIGSESVSK</sequence>
<protein>
    <submittedName>
        <fullName evidence="2">Uncharacterized protein</fullName>
    </submittedName>
</protein>
<name>A0A8H3EYI9_9LECA</name>
<dbReference type="GO" id="GO:0016491">
    <property type="term" value="F:oxidoreductase activity"/>
    <property type="evidence" value="ECO:0007669"/>
    <property type="project" value="UniProtKB-KW"/>
</dbReference>
<dbReference type="AlphaFoldDB" id="A0A8H3EYI9"/>
<evidence type="ECO:0000256" key="1">
    <source>
        <dbReference type="ARBA" id="ARBA00023002"/>
    </source>
</evidence>
<organism evidence="2 3">
    <name type="scientific">Imshaugia aleurites</name>
    <dbReference type="NCBI Taxonomy" id="172621"/>
    <lineage>
        <taxon>Eukaryota</taxon>
        <taxon>Fungi</taxon>
        <taxon>Dikarya</taxon>
        <taxon>Ascomycota</taxon>
        <taxon>Pezizomycotina</taxon>
        <taxon>Lecanoromycetes</taxon>
        <taxon>OSLEUM clade</taxon>
        <taxon>Lecanoromycetidae</taxon>
        <taxon>Lecanorales</taxon>
        <taxon>Lecanorineae</taxon>
        <taxon>Parmeliaceae</taxon>
        <taxon>Imshaugia</taxon>
    </lineage>
</organism>
<keyword evidence="3" id="KW-1185">Reference proteome</keyword>
<proteinExistence type="predicted"/>
<dbReference type="PANTHER" id="PTHR47534:SF3">
    <property type="entry name" value="ALCOHOL DEHYDROGENASE-LIKE C-TERMINAL DOMAIN-CONTAINING PROTEIN"/>
    <property type="match status" value="1"/>
</dbReference>
<dbReference type="OrthoDB" id="2898509at2759"/>
<evidence type="ECO:0000313" key="3">
    <source>
        <dbReference type="Proteomes" id="UP000664534"/>
    </source>
</evidence>
<dbReference type="Proteomes" id="UP000664534">
    <property type="component" value="Unassembled WGS sequence"/>
</dbReference>
<evidence type="ECO:0000313" key="2">
    <source>
        <dbReference type="EMBL" id="CAF9914971.1"/>
    </source>
</evidence>
<dbReference type="PANTHER" id="PTHR47534">
    <property type="entry name" value="YALI0E05731P"/>
    <property type="match status" value="1"/>
</dbReference>
<keyword evidence="1" id="KW-0560">Oxidoreductase</keyword>
<gene>
    <name evidence="2" type="ORF">IMSHALPRED_002295</name>
</gene>
<dbReference type="InterPro" id="IPR052228">
    <property type="entry name" value="Sec_Metab_Biosynth_Oxidored"/>
</dbReference>
<dbReference type="EMBL" id="CAJPDT010000014">
    <property type="protein sequence ID" value="CAF9914971.1"/>
    <property type="molecule type" value="Genomic_DNA"/>
</dbReference>
<accession>A0A8H3EYI9</accession>